<comment type="caution">
    <text evidence="1">The sequence shown here is derived from an EMBL/GenBank/DDBJ whole genome shotgun (WGS) entry which is preliminary data.</text>
</comment>
<dbReference type="Pfam" id="PF08970">
    <property type="entry name" value="Sda"/>
    <property type="match status" value="1"/>
</dbReference>
<proteinExistence type="predicted"/>
<evidence type="ECO:0000313" key="2">
    <source>
        <dbReference type="Proteomes" id="UP001139179"/>
    </source>
</evidence>
<sequence length="46" mass="5467">MDNLSNELLLETYFKAIDLELNEDFIELIYQEIVKRSLTDKIKMSS</sequence>
<evidence type="ECO:0000313" key="1">
    <source>
        <dbReference type="EMBL" id="MCM3712773.1"/>
    </source>
</evidence>
<dbReference type="SUPFAM" id="SSF100985">
    <property type="entry name" value="Sporulation inhibitor Sda"/>
    <property type="match status" value="1"/>
</dbReference>
<organism evidence="1 2">
    <name type="scientific">Halalkalibacter oceani</name>
    <dbReference type="NCBI Taxonomy" id="1653776"/>
    <lineage>
        <taxon>Bacteria</taxon>
        <taxon>Bacillati</taxon>
        <taxon>Bacillota</taxon>
        <taxon>Bacilli</taxon>
        <taxon>Bacillales</taxon>
        <taxon>Bacillaceae</taxon>
        <taxon>Halalkalibacter</taxon>
    </lineage>
</organism>
<reference evidence="1" key="1">
    <citation type="submission" date="2022-05" db="EMBL/GenBank/DDBJ databases">
        <title>Comparative Genomics of Spacecraft Associated Microbes.</title>
        <authorList>
            <person name="Tran M.T."/>
            <person name="Wright A."/>
            <person name="Seuylemezian A."/>
            <person name="Eisen J."/>
            <person name="Coil D."/>
        </authorList>
    </citation>
    <scope>NUCLEOTIDE SEQUENCE</scope>
    <source>
        <strain evidence="1">214.1.1</strain>
    </source>
</reference>
<protein>
    <submittedName>
        <fullName evidence="1">Sporulation histidine kinase inhibitor Sda</fullName>
    </submittedName>
</protein>
<keyword evidence="2" id="KW-1185">Reference proteome</keyword>
<dbReference type="RefSeq" id="WP_251194263.1">
    <property type="nucleotide sequence ID" value="NZ_JAMBOL010000001.1"/>
</dbReference>
<dbReference type="AlphaFoldDB" id="A0A9X2DM30"/>
<dbReference type="Gene3D" id="1.10.287.1100">
    <property type="entry name" value="Sporulation inhibitor A"/>
    <property type="match status" value="1"/>
</dbReference>
<dbReference type="Proteomes" id="UP001139179">
    <property type="component" value="Unassembled WGS sequence"/>
</dbReference>
<gene>
    <name evidence="1" type="ORF">M3202_01645</name>
</gene>
<dbReference type="InterPro" id="IPR036916">
    <property type="entry name" value="Sda_sf"/>
</dbReference>
<dbReference type="EMBL" id="JAMBOL010000001">
    <property type="protein sequence ID" value="MCM3712773.1"/>
    <property type="molecule type" value="Genomic_DNA"/>
</dbReference>
<name>A0A9X2DM30_9BACI</name>
<dbReference type="InterPro" id="IPR015064">
    <property type="entry name" value="Sda"/>
</dbReference>
<accession>A0A9X2DM30</accession>